<dbReference type="InterPro" id="IPR012347">
    <property type="entry name" value="Ferritin-like"/>
</dbReference>
<evidence type="ECO:0000256" key="3">
    <source>
        <dbReference type="SAM" id="MobiDB-lite"/>
    </source>
</evidence>
<dbReference type="InterPro" id="IPR009078">
    <property type="entry name" value="Ferritin-like_SF"/>
</dbReference>
<dbReference type="Gene3D" id="1.20.1260.10">
    <property type="match status" value="1"/>
</dbReference>
<dbReference type="PROSITE" id="PS50905">
    <property type="entry name" value="FERRITIN_LIKE"/>
    <property type="match status" value="1"/>
</dbReference>
<evidence type="ECO:0000256" key="1">
    <source>
        <dbReference type="ARBA" id="ARBA00022434"/>
    </source>
</evidence>
<keyword evidence="1" id="KW-0409">Iron storage</keyword>
<feature type="domain" description="Ferritin-like diiron" evidence="4">
    <location>
        <begin position="43"/>
        <end position="192"/>
    </location>
</feature>
<accession>A0A7S6ZTN7</accession>
<feature type="compositionally biased region" description="Basic and acidic residues" evidence="3">
    <location>
        <begin position="1"/>
        <end position="11"/>
    </location>
</feature>
<dbReference type="EMBL" id="CP063657">
    <property type="protein sequence ID" value="QOW21138.1"/>
    <property type="molecule type" value="Genomic_DNA"/>
</dbReference>
<dbReference type="Proteomes" id="UP000593932">
    <property type="component" value="Chromosome"/>
</dbReference>
<evidence type="ECO:0000313" key="6">
    <source>
        <dbReference type="Proteomes" id="UP000593932"/>
    </source>
</evidence>
<protein>
    <submittedName>
        <fullName evidence="5">Bacterioferritin</fullName>
    </submittedName>
</protein>
<sequence>MSKQDDSREGSDANASPFATDLATIRERARQHIEKGAITDSYTADREVVIRLLNEALATELVCVLRYKRHYFMASGLMADSIKAEFLEHAREEEEHGDMLAERIVQLGGEPDFNPDILSKRAHAEYVEGTDLRDMVKEDLVAERIAIDSYRQIINYIGDKDTTTKRILESILAQEEEHADELSDMLDGWTGS</sequence>
<dbReference type="InterPro" id="IPR009040">
    <property type="entry name" value="Ferritin-like_diiron"/>
</dbReference>
<keyword evidence="6" id="KW-1185">Reference proteome</keyword>
<dbReference type="PANTHER" id="PTHR30295">
    <property type="entry name" value="BACTERIOFERRITIN"/>
    <property type="match status" value="1"/>
</dbReference>
<keyword evidence="2" id="KW-0408">Iron</keyword>
<gene>
    <name evidence="5" type="ORF">INQ42_07485</name>
</gene>
<dbReference type="Pfam" id="PF00210">
    <property type="entry name" value="Ferritin"/>
    <property type="match status" value="1"/>
</dbReference>
<reference evidence="5 6" key="1">
    <citation type="submission" date="2020-10" db="EMBL/GenBank/DDBJ databases">
        <title>complete genome sequencing of Lysobacter sp. H23M41.</title>
        <authorList>
            <person name="Bae J.-W."/>
            <person name="Lee S.-Y."/>
        </authorList>
    </citation>
    <scope>NUCLEOTIDE SEQUENCE [LARGE SCALE GENOMIC DNA]</scope>
    <source>
        <strain evidence="5 6">H23M41</strain>
    </source>
</reference>
<dbReference type="PANTHER" id="PTHR30295:SF1">
    <property type="entry name" value="DNA PROTECTION DURING STARVATION PROTEIN"/>
    <property type="match status" value="1"/>
</dbReference>
<dbReference type="InterPro" id="IPR008331">
    <property type="entry name" value="Ferritin_DPS_dom"/>
</dbReference>
<evidence type="ECO:0000256" key="2">
    <source>
        <dbReference type="ARBA" id="ARBA00023004"/>
    </source>
</evidence>
<dbReference type="SUPFAM" id="SSF47240">
    <property type="entry name" value="Ferritin-like"/>
    <property type="match status" value="1"/>
</dbReference>
<name>A0A7S6ZTN7_9GAMM</name>
<proteinExistence type="predicted"/>
<organism evidence="5 6">
    <name type="scientific">Novilysobacter avium</name>
    <dbReference type="NCBI Taxonomy" id="2781023"/>
    <lineage>
        <taxon>Bacteria</taxon>
        <taxon>Pseudomonadati</taxon>
        <taxon>Pseudomonadota</taxon>
        <taxon>Gammaproteobacteria</taxon>
        <taxon>Lysobacterales</taxon>
        <taxon>Lysobacteraceae</taxon>
        <taxon>Novilysobacter</taxon>
    </lineage>
</organism>
<feature type="region of interest" description="Disordered" evidence="3">
    <location>
        <begin position="1"/>
        <end position="21"/>
    </location>
</feature>
<dbReference type="CDD" id="cd00657">
    <property type="entry name" value="Ferritin_like"/>
    <property type="match status" value="1"/>
</dbReference>
<dbReference type="RefSeq" id="WP_194033726.1">
    <property type="nucleotide sequence ID" value="NZ_CP063657.1"/>
</dbReference>
<dbReference type="PIRSF" id="PIRSF018063">
    <property type="entry name" value="Ferrtn_UCP018063"/>
    <property type="match status" value="1"/>
</dbReference>
<dbReference type="InterPro" id="IPR014490">
    <property type="entry name" value="Dps-like"/>
</dbReference>
<evidence type="ECO:0000259" key="4">
    <source>
        <dbReference type="PROSITE" id="PS50905"/>
    </source>
</evidence>
<evidence type="ECO:0000313" key="5">
    <source>
        <dbReference type="EMBL" id="QOW21138.1"/>
    </source>
</evidence>